<evidence type="ECO:0000256" key="3">
    <source>
        <dbReference type="ARBA" id="ARBA00018111"/>
    </source>
</evidence>
<dbReference type="RefSeq" id="WP_106012148.1">
    <property type="nucleotide sequence ID" value="NZ_CP027226.1"/>
</dbReference>
<evidence type="ECO:0000256" key="4">
    <source>
        <dbReference type="ARBA" id="ARBA00022490"/>
    </source>
</evidence>
<comment type="subcellular location">
    <subcellularLocation>
        <location evidence="1">Cytoplasm</location>
    </subcellularLocation>
</comment>
<sequence>MIYWDYNQIKKSDEDTEKQELLSKCRTAAIQYLALRTRSTGQCQKKLAADNFPKYIIDEVLQQLDIDGYLSDNEMAEFVIKSRRNSKAESHLALRRRMKNLGIKEDIIETYLQSNVSDKVLLAELFANKFSSLFQEYVDTEEPNEKYNLKVKLVRKANNRGFTDDFCINFLNQYANK</sequence>
<accession>A0A2S0KMA7</accession>
<evidence type="ECO:0000313" key="6">
    <source>
        <dbReference type="EMBL" id="AVM42163.1"/>
    </source>
</evidence>
<dbReference type="Gene3D" id="1.10.10.10">
    <property type="entry name" value="Winged helix-like DNA-binding domain superfamily/Winged helix DNA-binding domain"/>
    <property type="match status" value="1"/>
</dbReference>
<dbReference type="AlphaFoldDB" id="A0A2S0KMA7"/>
<gene>
    <name evidence="6" type="ORF">C5Q98_02460</name>
</gene>
<dbReference type="PANTHER" id="PTHR33602">
    <property type="entry name" value="REGULATORY PROTEIN RECX FAMILY PROTEIN"/>
    <property type="match status" value="1"/>
</dbReference>
<dbReference type="PANTHER" id="PTHR33602:SF1">
    <property type="entry name" value="REGULATORY PROTEIN RECX FAMILY PROTEIN"/>
    <property type="match status" value="1"/>
</dbReference>
<evidence type="ECO:0000256" key="2">
    <source>
        <dbReference type="ARBA" id="ARBA00009695"/>
    </source>
</evidence>
<evidence type="ECO:0000313" key="7">
    <source>
        <dbReference type="Proteomes" id="UP000237947"/>
    </source>
</evidence>
<organism evidence="6 7">
    <name type="scientific">Fastidiosipila sanguinis</name>
    <dbReference type="NCBI Taxonomy" id="236753"/>
    <lineage>
        <taxon>Bacteria</taxon>
        <taxon>Bacillati</taxon>
        <taxon>Bacillota</taxon>
        <taxon>Clostridia</taxon>
        <taxon>Eubacteriales</taxon>
        <taxon>Oscillospiraceae</taxon>
        <taxon>Fastidiosipila</taxon>
    </lineage>
</organism>
<dbReference type="EMBL" id="CP027226">
    <property type="protein sequence ID" value="AVM42163.1"/>
    <property type="molecule type" value="Genomic_DNA"/>
</dbReference>
<evidence type="ECO:0000256" key="1">
    <source>
        <dbReference type="ARBA" id="ARBA00004496"/>
    </source>
</evidence>
<reference evidence="7" key="1">
    <citation type="submission" date="2018-02" db="EMBL/GenBank/DDBJ databases">
        <authorList>
            <person name="Holder M.E."/>
            <person name="Ajami N.J."/>
            <person name="Petrosino J.F."/>
        </authorList>
    </citation>
    <scope>NUCLEOTIDE SEQUENCE [LARGE SCALE GENOMIC DNA]</scope>
    <source>
        <strain evidence="7">CCUG 47711</strain>
    </source>
</reference>
<keyword evidence="7" id="KW-1185">Reference proteome</keyword>
<evidence type="ECO:0000259" key="5">
    <source>
        <dbReference type="Pfam" id="PF21982"/>
    </source>
</evidence>
<dbReference type="InterPro" id="IPR003783">
    <property type="entry name" value="Regulatory_RecX"/>
</dbReference>
<dbReference type="KEGG" id="fsa:C5Q98_02460"/>
<comment type="similarity">
    <text evidence="2">Belongs to the RecX family.</text>
</comment>
<keyword evidence="4" id="KW-0963">Cytoplasm</keyword>
<feature type="domain" description="RecX first three-helical" evidence="5">
    <location>
        <begin position="25"/>
        <end position="64"/>
    </location>
</feature>
<dbReference type="Pfam" id="PF21982">
    <property type="entry name" value="RecX_HTH1"/>
    <property type="match status" value="1"/>
</dbReference>
<dbReference type="InterPro" id="IPR036388">
    <property type="entry name" value="WH-like_DNA-bd_sf"/>
</dbReference>
<dbReference type="GO" id="GO:0005737">
    <property type="term" value="C:cytoplasm"/>
    <property type="evidence" value="ECO:0007669"/>
    <property type="project" value="UniProtKB-SubCell"/>
</dbReference>
<dbReference type="Proteomes" id="UP000237947">
    <property type="component" value="Chromosome"/>
</dbReference>
<dbReference type="GO" id="GO:0006282">
    <property type="term" value="P:regulation of DNA repair"/>
    <property type="evidence" value="ECO:0007669"/>
    <property type="project" value="InterPro"/>
</dbReference>
<name>A0A2S0KMA7_9FIRM</name>
<dbReference type="OrthoDB" id="7066780at2"/>
<dbReference type="InterPro" id="IPR053926">
    <property type="entry name" value="RecX_HTH_1st"/>
</dbReference>
<protein>
    <recommendedName>
        <fullName evidence="3">Regulatory protein RecX</fullName>
    </recommendedName>
</protein>
<proteinExistence type="inferred from homology"/>